<feature type="region of interest" description="Disordered" evidence="1">
    <location>
        <begin position="24"/>
        <end position="89"/>
    </location>
</feature>
<dbReference type="Proteomes" id="UP000010552">
    <property type="component" value="Unassembled WGS sequence"/>
</dbReference>
<name>L5KCY5_PTEAL</name>
<reference evidence="3" key="1">
    <citation type="journal article" date="2013" name="Science">
        <title>Comparative analysis of bat genomes provides insight into the evolution of flight and immunity.</title>
        <authorList>
            <person name="Zhang G."/>
            <person name="Cowled C."/>
            <person name="Shi Z."/>
            <person name="Huang Z."/>
            <person name="Bishop-Lilly K.A."/>
            <person name="Fang X."/>
            <person name="Wynne J.W."/>
            <person name="Xiong Z."/>
            <person name="Baker M.L."/>
            <person name="Zhao W."/>
            <person name="Tachedjian M."/>
            <person name="Zhu Y."/>
            <person name="Zhou P."/>
            <person name="Jiang X."/>
            <person name="Ng J."/>
            <person name="Yang L."/>
            <person name="Wu L."/>
            <person name="Xiao J."/>
            <person name="Feng Y."/>
            <person name="Chen Y."/>
            <person name="Sun X."/>
            <person name="Zhang Y."/>
            <person name="Marsh G.A."/>
            <person name="Crameri G."/>
            <person name="Broder C.C."/>
            <person name="Frey K.G."/>
            <person name="Wang L.F."/>
            <person name="Wang J."/>
        </authorList>
    </citation>
    <scope>NUCLEOTIDE SEQUENCE [LARGE SCALE GENOMIC DNA]</scope>
</reference>
<keyword evidence="3" id="KW-1185">Reference proteome</keyword>
<gene>
    <name evidence="2" type="ORF">PAL_GLEAN10002646</name>
</gene>
<organism evidence="2 3">
    <name type="scientific">Pteropus alecto</name>
    <name type="common">Black flying fox</name>
    <dbReference type="NCBI Taxonomy" id="9402"/>
    <lineage>
        <taxon>Eukaryota</taxon>
        <taxon>Metazoa</taxon>
        <taxon>Chordata</taxon>
        <taxon>Craniata</taxon>
        <taxon>Vertebrata</taxon>
        <taxon>Euteleostomi</taxon>
        <taxon>Mammalia</taxon>
        <taxon>Eutheria</taxon>
        <taxon>Laurasiatheria</taxon>
        <taxon>Chiroptera</taxon>
        <taxon>Yinpterochiroptera</taxon>
        <taxon>Pteropodoidea</taxon>
        <taxon>Pteropodidae</taxon>
        <taxon>Pteropodinae</taxon>
        <taxon>Pteropus</taxon>
    </lineage>
</organism>
<feature type="compositionally biased region" description="Polar residues" evidence="1">
    <location>
        <begin position="66"/>
        <end position="86"/>
    </location>
</feature>
<protein>
    <submittedName>
        <fullName evidence="2">Uncharacterized protein</fullName>
    </submittedName>
</protein>
<dbReference type="InParanoid" id="L5KCY5"/>
<evidence type="ECO:0000256" key="1">
    <source>
        <dbReference type="SAM" id="MobiDB-lite"/>
    </source>
</evidence>
<proteinExistence type="predicted"/>
<evidence type="ECO:0000313" key="3">
    <source>
        <dbReference type="Proteomes" id="UP000010552"/>
    </source>
</evidence>
<accession>L5KCY5</accession>
<sequence length="169" mass="18054">MPAPHCGCVHCSKRALPPLPAKHLEESNSHCQRQSKASETSVNNRARPVPAVGNGFLHDKSKVHVSRSSFKRVQSPGPNNATQPEWVSSPPGLALHSPRWTAQQHWAPALCWRGTQRMQPQVPGPVAVTAVGQAPGCGCWDLVAGPSLEAPRRLQQALFLTLEGAGACG</sequence>
<dbReference type="AlphaFoldDB" id="L5KCY5"/>
<dbReference type="EMBL" id="KB030838">
    <property type="protein sequence ID" value="ELK09212.1"/>
    <property type="molecule type" value="Genomic_DNA"/>
</dbReference>
<feature type="compositionally biased region" description="Polar residues" evidence="1">
    <location>
        <begin position="29"/>
        <end position="44"/>
    </location>
</feature>
<evidence type="ECO:0000313" key="2">
    <source>
        <dbReference type="EMBL" id="ELK09212.1"/>
    </source>
</evidence>